<dbReference type="Proteomes" id="UP000239872">
    <property type="component" value="Unassembled WGS sequence"/>
</dbReference>
<comment type="caution">
    <text evidence="1">The sequence shown here is derived from an EMBL/GenBank/DDBJ whole genome shotgun (WGS) entry which is preliminary data.</text>
</comment>
<evidence type="ECO:0000313" key="1">
    <source>
        <dbReference type="EMBL" id="PQJ11772.1"/>
    </source>
</evidence>
<dbReference type="RefSeq" id="WP_105038652.1">
    <property type="nucleotide sequence ID" value="NZ_PPSL01000002.1"/>
</dbReference>
<keyword evidence="2" id="KW-1185">Reference proteome</keyword>
<organism evidence="1 2">
    <name type="scientific">Flavipsychrobacter stenotrophus</name>
    <dbReference type="NCBI Taxonomy" id="2077091"/>
    <lineage>
        <taxon>Bacteria</taxon>
        <taxon>Pseudomonadati</taxon>
        <taxon>Bacteroidota</taxon>
        <taxon>Chitinophagia</taxon>
        <taxon>Chitinophagales</taxon>
        <taxon>Chitinophagaceae</taxon>
        <taxon>Flavipsychrobacter</taxon>
    </lineage>
</organism>
<dbReference type="EMBL" id="PPSL01000002">
    <property type="protein sequence ID" value="PQJ11772.1"/>
    <property type="molecule type" value="Genomic_DNA"/>
</dbReference>
<proteinExistence type="predicted"/>
<sequence>MTEQQKACVENYQKQIDVIVDKFREMSHDELLREIAELHFNLLFQAGVITSIANDVKLLKEGNRQEVKNESVYPVINTPAEA</sequence>
<reference evidence="1 2" key="1">
    <citation type="submission" date="2018-01" db="EMBL/GenBank/DDBJ databases">
        <title>A novel member of the phylum Bacteroidetes isolated from glacier ice.</title>
        <authorList>
            <person name="Liu Q."/>
            <person name="Xin Y.-H."/>
        </authorList>
    </citation>
    <scope>NUCLEOTIDE SEQUENCE [LARGE SCALE GENOMIC DNA]</scope>
    <source>
        <strain evidence="1 2">RB1R16</strain>
    </source>
</reference>
<gene>
    <name evidence="1" type="ORF">CJD36_008230</name>
</gene>
<accession>A0A2S7SXY2</accession>
<evidence type="ECO:0000313" key="2">
    <source>
        <dbReference type="Proteomes" id="UP000239872"/>
    </source>
</evidence>
<dbReference type="AlphaFoldDB" id="A0A2S7SXY2"/>
<name>A0A2S7SXY2_9BACT</name>
<protein>
    <submittedName>
        <fullName evidence="1">Uncharacterized protein</fullName>
    </submittedName>
</protein>